<dbReference type="PANTHER" id="PTHR45764">
    <property type="entry name" value="BZIP TRANSCRIPTION FACTOR 44"/>
    <property type="match status" value="1"/>
</dbReference>
<dbReference type="PROSITE" id="PS50217">
    <property type="entry name" value="BZIP"/>
    <property type="match status" value="1"/>
</dbReference>
<reference evidence="8" key="1">
    <citation type="submission" date="2020-12" db="EMBL/GenBank/DDBJ databases">
        <title>WGS assembly of Carya illinoinensis cv. Pawnee.</title>
        <authorList>
            <person name="Platts A."/>
            <person name="Shu S."/>
            <person name="Wright S."/>
            <person name="Barry K."/>
            <person name="Edger P."/>
            <person name="Pires J.C."/>
            <person name="Schmutz J."/>
        </authorList>
    </citation>
    <scope>NUCLEOTIDE SEQUENCE</scope>
    <source>
        <tissue evidence="8">Leaf</tissue>
    </source>
</reference>
<name>A0A8T1PXW6_CARIL</name>
<dbReference type="FunFam" id="1.20.5.170:FF:000020">
    <property type="entry name" value="BZIP transcription factor"/>
    <property type="match status" value="1"/>
</dbReference>
<sequence length="170" mass="19126">MDSSSTGAASSGSSALHNSGSEGHDLQHVMDTRKRKRMLSNRESARRSRQRKQKHLDDLMAQVRQLTTENHQILTSMNMTSQVYLNIEAENSILRAQMAELGQRLESLNEIVNYLNSSTNGLFETQQDHGTQTHDDDSLMQPWSSIYLNHAAIMPSADVFIGRAHGQKEM</sequence>
<dbReference type="Pfam" id="PF00170">
    <property type="entry name" value="bZIP_1"/>
    <property type="match status" value="1"/>
</dbReference>
<keyword evidence="4" id="KW-0804">Transcription</keyword>
<keyword evidence="5" id="KW-0539">Nucleus</keyword>
<evidence type="ECO:0000313" key="9">
    <source>
        <dbReference type="Proteomes" id="UP000811609"/>
    </source>
</evidence>
<dbReference type="PROSITE" id="PS00036">
    <property type="entry name" value="BZIP_BASIC"/>
    <property type="match status" value="1"/>
</dbReference>
<organism evidence="8 9">
    <name type="scientific">Carya illinoinensis</name>
    <name type="common">Pecan</name>
    <dbReference type="NCBI Taxonomy" id="32201"/>
    <lineage>
        <taxon>Eukaryota</taxon>
        <taxon>Viridiplantae</taxon>
        <taxon>Streptophyta</taxon>
        <taxon>Embryophyta</taxon>
        <taxon>Tracheophyta</taxon>
        <taxon>Spermatophyta</taxon>
        <taxon>Magnoliopsida</taxon>
        <taxon>eudicotyledons</taxon>
        <taxon>Gunneridae</taxon>
        <taxon>Pentapetalae</taxon>
        <taxon>rosids</taxon>
        <taxon>fabids</taxon>
        <taxon>Fagales</taxon>
        <taxon>Juglandaceae</taxon>
        <taxon>Carya</taxon>
    </lineage>
</organism>
<dbReference type="GO" id="GO:0045893">
    <property type="term" value="P:positive regulation of DNA-templated transcription"/>
    <property type="evidence" value="ECO:0007669"/>
    <property type="project" value="TreeGrafter"/>
</dbReference>
<dbReference type="InterPro" id="IPR045314">
    <property type="entry name" value="bZIP_plant_GBF1"/>
</dbReference>
<evidence type="ECO:0000256" key="1">
    <source>
        <dbReference type="ARBA" id="ARBA00004123"/>
    </source>
</evidence>
<keyword evidence="3" id="KW-0238">DNA-binding</keyword>
<dbReference type="CDD" id="cd14702">
    <property type="entry name" value="bZIP_plant_GBF1"/>
    <property type="match status" value="1"/>
</dbReference>
<evidence type="ECO:0000259" key="7">
    <source>
        <dbReference type="PROSITE" id="PS50217"/>
    </source>
</evidence>
<protein>
    <recommendedName>
        <fullName evidence="7">BZIP domain-containing protein</fullName>
    </recommendedName>
</protein>
<dbReference type="Proteomes" id="UP000811609">
    <property type="component" value="Chromosome 7"/>
</dbReference>
<proteinExistence type="predicted"/>
<dbReference type="GO" id="GO:0005634">
    <property type="term" value="C:nucleus"/>
    <property type="evidence" value="ECO:0007669"/>
    <property type="project" value="UniProtKB-SubCell"/>
</dbReference>
<dbReference type="GO" id="GO:0046982">
    <property type="term" value="F:protein heterodimerization activity"/>
    <property type="evidence" value="ECO:0007669"/>
    <property type="project" value="UniProtKB-ARBA"/>
</dbReference>
<evidence type="ECO:0000256" key="2">
    <source>
        <dbReference type="ARBA" id="ARBA00023015"/>
    </source>
</evidence>
<evidence type="ECO:0000256" key="5">
    <source>
        <dbReference type="ARBA" id="ARBA00023242"/>
    </source>
</evidence>
<evidence type="ECO:0000256" key="4">
    <source>
        <dbReference type="ARBA" id="ARBA00023163"/>
    </source>
</evidence>
<dbReference type="InterPro" id="IPR004827">
    <property type="entry name" value="bZIP"/>
</dbReference>
<comment type="caution">
    <text evidence="8">The sequence shown here is derived from an EMBL/GenBank/DDBJ whole genome shotgun (WGS) entry which is preliminary data.</text>
</comment>
<evidence type="ECO:0000313" key="8">
    <source>
        <dbReference type="EMBL" id="KAG6647038.1"/>
    </source>
</evidence>
<accession>A0A8T1PXW6</accession>
<dbReference type="EMBL" id="CM031815">
    <property type="protein sequence ID" value="KAG6647038.1"/>
    <property type="molecule type" value="Genomic_DNA"/>
</dbReference>
<gene>
    <name evidence="8" type="ORF">CIPAW_07G050700</name>
</gene>
<feature type="compositionally biased region" description="Basic and acidic residues" evidence="6">
    <location>
        <begin position="22"/>
        <end position="32"/>
    </location>
</feature>
<dbReference type="AlphaFoldDB" id="A0A8T1PXW6"/>
<dbReference type="PANTHER" id="PTHR45764:SF76">
    <property type="entry name" value="OS02G0132500 PROTEIN"/>
    <property type="match status" value="1"/>
</dbReference>
<keyword evidence="2" id="KW-0805">Transcription regulation</keyword>
<dbReference type="SMART" id="SM00338">
    <property type="entry name" value="BRLZ"/>
    <property type="match status" value="1"/>
</dbReference>
<evidence type="ECO:0000256" key="3">
    <source>
        <dbReference type="ARBA" id="ARBA00023125"/>
    </source>
</evidence>
<comment type="subcellular location">
    <subcellularLocation>
        <location evidence="1">Nucleus</location>
    </subcellularLocation>
</comment>
<feature type="compositionally biased region" description="Low complexity" evidence="6">
    <location>
        <begin position="1"/>
        <end position="21"/>
    </location>
</feature>
<dbReference type="GO" id="GO:0003700">
    <property type="term" value="F:DNA-binding transcription factor activity"/>
    <property type="evidence" value="ECO:0007669"/>
    <property type="project" value="InterPro"/>
</dbReference>
<evidence type="ECO:0000256" key="6">
    <source>
        <dbReference type="SAM" id="MobiDB-lite"/>
    </source>
</evidence>
<dbReference type="GO" id="GO:0000976">
    <property type="term" value="F:transcription cis-regulatory region binding"/>
    <property type="evidence" value="ECO:0007669"/>
    <property type="project" value="TreeGrafter"/>
</dbReference>
<keyword evidence="9" id="KW-1185">Reference proteome</keyword>
<feature type="region of interest" description="Disordered" evidence="6">
    <location>
        <begin position="1"/>
        <end position="55"/>
    </location>
</feature>
<feature type="domain" description="BZIP" evidence="7">
    <location>
        <begin position="31"/>
        <end position="94"/>
    </location>
</feature>